<dbReference type="InterPro" id="IPR018618">
    <property type="entry name" value="GID4/10-like"/>
</dbReference>
<sequence>MPVFTQTCTIDDDPATLSLATCTCGCLTSGDMVLIDSSSSAVASGSTSNSSDEHVVSAPMFIHIDGVLHWSTCALYTSALNGSTGGNKNSIARLKQQQQLQHPSVGGLALLRTPHTSALQPPKWHNPFAPVRLLPSRTAHLAAGSRFQGKQKSGSSSYDVMVDIKHVNLNESSLCGYLHIKGLTEEYPELTTFFDAEIIGSAHSFVTRKWDADVKVDKEHWVCRALVDSSGHAWDHRMRTLFKPFEPMCDIFTQESFKYDFQDKDVIFMRWKEHFLVPDHRVEGITGASFAGFYYICYFKSTGEIDGYYYHRSSEKFQKLMLRHVQDRPTSHGSYEFR</sequence>
<dbReference type="GO" id="GO:0034657">
    <property type="term" value="C:GID complex"/>
    <property type="evidence" value="ECO:0007669"/>
    <property type="project" value="TreeGrafter"/>
</dbReference>
<organism evidence="2 3">
    <name type="scientific">Mortierella alpina</name>
    <name type="common">Oleaginous fungus</name>
    <name type="synonym">Mortierella renispora</name>
    <dbReference type="NCBI Taxonomy" id="64518"/>
    <lineage>
        <taxon>Eukaryota</taxon>
        <taxon>Fungi</taxon>
        <taxon>Fungi incertae sedis</taxon>
        <taxon>Mucoromycota</taxon>
        <taxon>Mortierellomycotina</taxon>
        <taxon>Mortierellomycetes</taxon>
        <taxon>Mortierellales</taxon>
        <taxon>Mortierellaceae</taxon>
        <taxon>Mortierella</taxon>
    </lineage>
</organism>
<dbReference type="GO" id="GO:0006623">
    <property type="term" value="P:protein targeting to vacuole"/>
    <property type="evidence" value="ECO:0007669"/>
    <property type="project" value="TreeGrafter"/>
</dbReference>
<evidence type="ECO:0008006" key="4">
    <source>
        <dbReference type="Google" id="ProtNLM"/>
    </source>
</evidence>
<comment type="caution">
    <text evidence="2">The sequence shown here is derived from an EMBL/GenBank/DDBJ whole genome shotgun (WGS) entry which is preliminary data.</text>
</comment>
<dbReference type="EMBL" id="JAIFTL010000013">
    <property type="protein sequence ID" value="KAG9326806.1"/>
    <property type="molecule type" value="Genomic_DNA"/>
</dbReference>
<accession>A0A9P8AC62</accession>
<reference evidence="2" key="1">
    <citation type="submission" date="2021-07" db="EMBL/GenBank/DDBJ databases">
        <title>Draft genome of Mortierella alpina, strain LL118, isolated from an aspen leaf litter sample.</title>
        <authorList>
            <person name="Yang S."/>
            <person name="Vinatzer B.A."/>
        </authorList>
    </citation>
    <scope>NUCLEOTIDE SEQUENCE</scope>
    <source>
        <strain evidence="2">LL118</strain>
    </source>
</reference>
<protein>
    <recommendedName>
        <fullName evidence="4">Vacuolar import and degradation protein</fullName>
    </recommendedName>
</protein>
<dbReference type="GO" id="GO:0045721">
    <property type="term" value="P:negative regulation of gluconeogenesis"/>
    <property type="evidence" value="ECO:0007669"/>
    <property type="project" value="TreeGrafter"/>
</dbReference>
<name>A0A9P8AC62_MORAP</name>
<comment type="similarity">
    <text evidence="1">Belongs to the GID4/VID24 family.</text>
</comment>
<dbReference type="GO" id="GO:0005773">
    <property type="term" value="C:vacuole"/>
    <property type="evidence" value="ECO:0007669"/>
    <property type="project" value="GOC"/>
</dbReference>
<dbReference type="PANTHER" id="PTHR14534">
    <property type="entry name" value="VACUOLAR IMPORT AND DEGRADATION PROTEIN 24"/>
    <property type="match status" value="1"/>
</dbReference>
<dbReference type="Proteomes" id="UP000717515">
    <property type="component" value="Unassembled WGS sequence"/>
</dbReference>
<dbReference type="AlphaFoldDB" id="A0A9P8AC62"/>
<evidence type="ECO:0000313" key="2">
    <source>
        <dbReference type="EMBL" id="KAG9326806.1"/>
    </source>
</evidence>
<dbReference type="PANTHER" id="PTHR14534:SF3">
    <property type="entry name" value="GID COMPLEX SUBUNIT 4 HOMOLOG"/>
    <property type="match status" value="1"/>
</dbReference>
<evidence type="ECO:0000313" key="3">
    <source>
        <dbReference type="Proteomes" id="UP000717515"/>
    </source>
</evidence>
<proteinExistence type="inferred from homology"/>
<dbReference type="GO" id="GO:0043161">
    <property type="term" value="P:proteasome-mediated ubiquitin-dependent protein catabolic process"/>
    <property type="evidence" value="ECO:0007669"/>
    <property type="project" value="TreeGrafter"/>
</dbReference>
<dbReference type="GO" id="GO:0007039">
    <property type="term" value="P:protein catabolic process in the vacuole"/>
    <property type="evidence" value="ECO:0007669"/>
    <property type="project" value="TreeGrafter"/>
</dbReference>
<gene>
    <name evidence="2" type="ORF">KVV02_005468</name>
</gene>
<dbReference type="Pfam" id="PF09783">
    <property type="entry name" value="Vac_ImportDeg"/>
    <property type="match status" value="1"/>
</dbReference>
<evidence type="ECO:0000256" key="1">
    <source>
        <dbReference type="ARBA" id="ARBA00061469"/>
    </source>
</evidence>